<evidence type="ECO:0000256" key="10">
    <source>
        <dbReference type="ARBA" id="ARBA00023235"/>
    </source>
</evidence>
<dbReference type="SMART" id="SM00491">
    <property type="entry name" value="HELICc2"/>
    <property type="match status" value="1"/>
</dbReference>
<keyword evidence="10" id="KW-0413">Isomerase</keyword>
<evidence type="ECO:0000256" key="2">
    <source>
        <dbReference type="ARBA" id="ARBA00022723"/>
    </source>
</evidence>
<comment type="similarity">
    <text evidence="11">Belongs to the helicase family. DinG subfamily.</text>
</comment>
<dbReference type="InterPro" id="IPR010614">
    <property type="entry name" value="RAD3-like_helicase_DEAD"/>
</dbReference>
<dbReference type="InterPro" id="IPR011545">
    <property type="entry name" value="DEAD/DEAH_box_helicase_dom"/>
</dbReference>
<evidence type="ECO:0000256" key="13">
    <source>
        <dbReference type="ARBA" id="ARBA00048954"/>
    </source>
</evidence>
<keyword evidence="9" id="KW-0238">DNA-binding</keyword>
<evidence type="ECO:0000256" key="12">
    <source>
        <dbReference type="ARBA" id="ARBA00044969"/>
    </source>
</evidence>
<dbReference type="Pfam" id="PF00270">
    <property type="entry name" value="DEAD"/>
    <property type="match status" value="1"/>
</dbReference>
<keyword evidence="7" id="KW-0408">Iron</keyword>
<dbReference type="PANTHER" id="PTHR11472:SF34">
    <property type="entry name" value="REGULATOR OF TELOMERE ELONGATION HELICASE 1"/>
    <property type="match status" value="1"/>
</dbReference>
<dbReference type="GO" id="GO:0006139">
    <property type="term" value="P:nucleobase-containing compound metabolic process"/>
    <property type="evidence" value="ECO:0007669"/>
    <property type="project" value="InterPro"/>
</dbReference>
<keyword evidence="3" id="KW-0547">Nucleotide-binding</keyword>
<comment type="catalytic activity">
    <reaction evidence="13">
        <text>ATP + H2O = ADP + phosphate + H(+)</text>
        <dbReference type="Rhea" id="RHEA:13065"/>
        <dbReference type="ChEBI" id="CHEBI:15377"/>
        <dbReference type="ChEBI" id="CHEBI:15378"/>
        <dbReference type="ChEBI" id="CHEBI:30616"/>
        <dbReference type="ChEBI" id="CHEBI:43474"/>
        <dbReference type="ChEBI" id="CHEBI:456216"/>
        <dbReference type="EC" id="5.6.2.3"/>
    </reaction>
</comment>
<name>A0A7C1CVG4_9BACT</name>
<evidence type="ECO:0000256" key="8">
    <source>
        <dbReference type="ARBA" id="ARBA00023014"/>
    </source>
</evidence>
<evidence type="ECO:0000256" key="3">
    <source>
        <dbReference type="ARBA" id="ARBA00022741"/>
    </source>
</evidence>
<protein>
    <recommendedName>
        <fullName evidence="12">DNA 5'-3' helicase</fullName>
        <ecNumber evidence="12">5.6.2.3</ecNumber>
    </recommendedName>
</protein>
<dbReference type="GO" id="GO:0046872">
    <property type="term" value="F:metal ion binding"/>
    <property type="evidence" value="ECO:0007669"/>
    <property type="project" value="UniProtKB-KW"/>
</dbReference>
<dbReference type="Pfam" id="PF13307">
    <property type="entry name" value="Helicase_C_2"/>
    <property type="match status" value="1"/>
</dbReference>
<gene>
    <name evidence="15" type="ORF">ENN47_12935</name>
</gene>
<dbReference type="EC" id="5.6.2.3" evidence="12"/>
<accession>A0A7C1CVG4</accession>
<reference evidence="15" key="1">
    <citation type="journal article" date="2020" name="mSystems">
        <title>Genome- and Community-Level Interaction Insights into Carbon Utilization and Element Cycling Functions of Hydrothermarchaeota in Hydrothermal Sediment.</title>
        <authorList>
            <person name="Zhou Z."/>
            <person name="Liu Y."/>
            <person name="Xu W."/>
            <person name="Pan J."/>
            <person name="Luo Z.H."/>
            <person name="Li M."/>
        </authorList>
    </citation>
    <scope>NUCLEOTIDE SEQUENCE [LARGE SCALE GENOMIC DNA]</scope>
    <source>
        <strain evidence="15">SpSt-1179</strain>
    </source>
</reference>
<organism evidence="15">
    <name type="scientific">Mesotoga infera</name>
    <dbReference type="NCBI Taxonomy" id="1236046"/>
    <lineage>
        <taxon>Bacteria</taxon>
        <taxon>Thermotogati</taxon>
        <taxon>Thermotogota</taxon>
        <taxon>Thermotogae</taxon>
        <taxon>Kosmotogales</taxon>
        <taxon>Kosmotogaceae</taxon>
        <taxon>Mesotoga</taxon>
    </lineage>
</organism>
<keyword evidence="6" id="KW-0067">ATP-binding</keyword>
<dbReference type="Pfam" id="PF06733">
    <property type="entry name" value="DEAD_2"/>
    <property type="match status" value="1"/>
</dbReference>
<dbReference type="EMBL" id="DSBT01000399">
    <property type="protein sequence ID" value="HDP79052.1"/>
    <property type="molecule type" value="Genomic_DNA"/>
</dbReference>
<dbReference type="GO" id="GO:0051536">
    <property type="term" value="F:iron-sulfur cluster binding"/>
    <property type="evidence" value="ECO:0007669"/>
    <property type="project" value="UniProtKB-KW"/>
</dbReference>
<dbReference type="AlphaFoldDB" id="A0A7C1CVG4"/>
<dbReference type="InterPro" id="IPR027417">
    <property type="entry name" value="P-loop_NTPase"/>
</dbReference>
<dbReference type="InterPro" id="IPR006555">
    <property type="entry name" value="ATP-dep_Helicase_C"/>
</dbReference>
<evidence type="ECO:0000256" key="1">
    <source>
        <dbReference type="ARBA" id="ARBA00001966"/>
    </source>
</evidence>
<evidence type="ECO:0000256" key="7">
    <source>
        <dbReference type="ARBA" id="ARBA00023004"/>
    </source>
</evidence>
<dbReference type="InterPro" id="IPR045028">
    <property type="entry name" value="DinG/Rad3-like"/>
</dbReference>
<dbReference type="SUPFAM" id="SSF52540">
    <property type="entry name" value="P-loop containing nucleoside triphosphate hydrolases"/>
    <property type="match status" value="1"/>
</dbReference>
<keyword evidence="5 15" id="KW-0347">Helicase</keyword>
<comment type="cofactor">
    <cofactor evidence="1">
        <name>[4Fe-4S] cluster</name>
        <dbReference type="ChEBI" id="CHEBI:49883"/>
    </cofactor>
</comment>
<evidence type="ECO:0000256" key="6">
    <source>
        <dbReference type="ARBA" id="ARBA00022840"/>
    </source>
</evidence>
<feature type="domain" description="Helicase ATP-binding" evidence="14">
    <location>
        <begin position="166"/>
        <end position="445"/>
    </location>
</feature>
<evidence type="ECO:0000256" key="11">
    <source>
        <dbReference type="ARBA" id="ARBA00038058"/>
    </source>
</evidence>
<dbReference type="GO" id="GO:0043139">
    <property type="term" value="F:5'-3' DNA helicase activity"/>
    <property type="evidence" value="ECO:0007669"/>
    <property type="project" value="UniProtKB-EC"/>
</dbReference>
<keyword evidence="8" id="KW-0411">Iron-sulfur</keyword>
<comment type="caution">
    <text evidence="15">The sequence shown here is derived from an EMBL/GenBank/DDBJ whole genome shotgun (WGS) entry which is preliminary data.</text>
</comment>
<evidence type="ECO:0000259" key="14">
    <source>
        <dbReference type="PROSITE" id="PS51193"/>
    </source>
</evidence>
<dbReference type="SMART" id="SM00487">
    <property type="entry name" value="DEXDc"/>
    <property type="match status" value="1"/>
</dbReference>
<evidence type="ECO:0000256" key="5">
    <source>
        <dbReference type="ARBA" id="ARBA00022806"/>
    </source>
</evidence>
<dbReference type="InterPro" id="IPR014013">
    <property type="entry name" value="Helic_SF1/SF2_ATP-bd_DinG/Rad3"/>
</dbReference>
<dbReference type="Proteomes" id="UP000886198">
    <property type="component" value="Unassembled WGS sequence"/>
</dbReference>
<sequence length="850" mass="96741">MGEILLGNVFKRNTKTKISLRRVSQNSPFVSVNIEDLPSFFSERGEDCLFVDGPLDSEYAQKIAVDEGYLRSFLLQSESGDLKTRIEQYRRALEKMPAGLSSIVEKTVESGGLKNFLLLSLRKSEFLDPWEDYVLSALKRNQRRERGNPRINLQKTVKLVFGEGGLLQDSMKGYEFRQEQFMTALEIAESIERDNNLMIEVGTGTGKSIAYLAPVAYACISTMNQAVVSTRTRILQDQLFKKDVEILKTFPNLDDLRVSVMKGRERYLCARKLFEVVNLALNKMLDEEMSKELSGILIWSMITGEGDLDPLPLKEEMRRMISGNRFDCTRRLCPFFEICPYYVQRENAKSSDIVITNHSFLFSEANIRLSDGDAEEREDIGTLLPRFKYLVVDEAHELEASLTQAMSYRLEPYELAGTVRRLIKVVRDSFGFLKRHFDEGFLRKLWTKLKEATASLDKQSAELVRVTARSESGSRTTFTEKELEVTIPLLVGISDTLQTHVYIGTQTIQMLDDVEDRNEKIDGLEAEASRILTETREWMKQIAGITASQESRVVYVSQFEGRANSFRIISSPVENDTLMASIFPDVSVKIFISATLWVYSRGSDGFNYARRILGTSSNNEAVRLGTSFDYTQQLKFFVPADLPDYLPNSLTYLESAADITLNALKIVGGGSMVLFTSYEDMKWTLSKISGGLGDMAIHIQDREDSPTTILADHVNSEKSVIFGARAFWEGVDLPGEQLKLLIVYKLPFERPDEPLIEARIKHYGKRSFVEGMNKYYYPKMITAFRQGLGRLIRTRSDHGVVIVIDKRIVDPNRVYSKKLLASLPAGTNVQAVSRSRILRELRRLKREKWI</sequence>
<dbReference type="PANTHER" id="PTHR11472">
    <property type="entry name" value="DNA REPAIR DEAD HELICASE RAD3/XP-D SUBFAMILY MEMBER"/>
    <property type="match status" value="1"/>
</dbReference>
<dbReference type="GO" id="GO:0005524">
    <property type="term" value="F:ATP binding"/>
    <property type="evidence" value="ECO:0007669"/>
    <property type="project" value="UniProtKB-KW"/>
</dbReference>
<evidence type="ECO:0000256" key="4">
    <source>
        <dbReference type="ARBA" id="ARBA00022801"/>
    </source>
</evidence>
<dbReference type="Gene3D" id="3.40.50.300">
    <property type="entry name" value="P-loop containing nucleotide triphosphate hydrolases"/>
    <property type="match status" value="2"/>
</dbReference>
<evidence type="ECO:0000256" key="9">
    <source>
        <dbReference type="ARBA" id="ARBA00023125"/>
    </source>
</evidence>
<keyword evidence="2" id="KW-0479">Metal-binding</keyword>
<evidence type="ECO:0000313" key="15">
    <source>
        <dbReference type="EMBL" id="HDP79052.1"/>
    </source>
</evidence>
<proteinExistence type="inferred from homology"/>
<dbReference type="GO" id="GO:0016818">
    <property type="term" value="F:hydrolase activity, acting on acid anhydrides, in phosphorus-containing anhydrides"/>
    <property type="evidence" value="ECO:0007669"/>
    <property type="project" value="InterPro"/>
</dbReference>
<dbReference type="GO" id="GO:0003677">
    <property type="term" value="F:DNA binding"/>
    <property type="evidence" value="ECO:0007669"/>
    <property type="project" value="UniProtKB-KW"/>
</dbReference>
<dbReference type="PROSITE" id="PS51193">
    <property type="entry name" value="HELICASE_ATP_BIND_2"/>
    <property type="match status" value="1"/>
</dbReference>
<dbReference type="InterPro" id="IPR014001">
    <property type="entry name" value="Helicase_ATP-bd"/>
</dbReference>
<keyword evidence="4" id="KW-0378">Hydrolase</keyword>